<gene>
    <name evidence="2" type="ordered locus">Tpet_0494</name>
</gene>
<dbReference type="AlphaFoldDB" id="A5IJZ4"/>
<dbReference type="PANTHER" id="PTHR43249:SF1">
    <property type="entry name" value="D-GLUCOSIDE 3-DEHYDROGENASE"/>
    <property type="match status" value="1"/>
</dbReference>
<protein>
    <submittedName>
        <fullName evidence="2">Oxidoreductase domain protein</fullName>
    </submittedName>
</protein>
<dbReference type="SUPFAM" id="SSF51735">
    <property type="entry name" value="NAD(P)-binding Rossmann-fold domains"/>
    <property type="match status" value="1"/>
</dbReference>
<dbReference type="InterPro" id="IPR052515">
    <property type="entry name" value="Gfo/Idh/MocA_Oxidoreductase"/>
</dbReference>
<dbReference type="Proteomes" id="UP000006558">
    <property type="component" value="Chromosome"/>
</dbReference>
<dbReference type="Gene3D" id="3.30.360.10">
    <property type="entry name" value="Dihydrodipicolinate Reductase, domain 2"/>
    <property type="match status" value="1"/>
</dbReference>
<dbReference type="InterPro" id="IPR036291">
    <property type="entry name" value="NAD(P)-bd_dom_sf"/>
</dbReference>
<dbReference type="GO" id="GO:0000166">
    <property type="term" value="F:nucleotide binding"/>
    <property type="evidence" value="ECO:0007669"/>
    <property type="project" value="InterPro"/>
</dbReference>
<organism evidence="2 3">
    <name type="scientific">Thermotoga petrophila (strain ATCC BAA-488 / DSM 13995 / JCM 10881 / RKU-1)</name>
    <dbReference type="NCBI Taxonomy" id="390874"/>
    <lineage>
        <taxon>Bacteria</taxon>
        <taxon>Thermotogati</taxon>
        <taxon>Thermotogota</taxon>
        <taxon>Thermotogae</taxon>
        <taxon>Thermotogales</taxon>
        <taxon>Thermotogaceae</taxon>
        <taxon>Thermotoga</taxon>
    </lineage>
</organism>
<dbReference type="PANTHER" id="PTHR43249">
    <property type="entry name" value="UDP-N-ACETYL-2-AMINO-2-DEOXY-D-GLUCURONATE OXIDASE"/>
    <property type="match status" value="1"/>
</dbReference>
<dbReference type="STRING" id="390874.Tpet_0494"/>
<dbReference type="SUPFAM" id="SSF55347">
    <property type="entry name" value="Glyceraldehyde-3-phosphate dehydrogenase-like, C-terminal domain"/>
    <property type="match status" value="1"/>
</dbReference>
<dbReference type="eggNOG" id="COG0673">
    <property type="taxonomic scope" value="Bacteria"/>
</dbReference>
<name>A5IJZ4_THEP1</name>
<sequence>MRRRQQLMKEVSVVLVGIGGYGNKYVEYILREGREKGVRISGVVDPYPQNSRFYDELRSLNVPMYNTLEEFYSHHTADLAIISSPIHYHCEQTCTAVRNGSHVLCEKPAAATVKEVKKMIECREKYGKIVAIGYQWSYNPAVLKLKEDILAGKFGKPVLFKTLVLWPRDTAYYRRNSWAGKLKVNNRWVLDSVAGNATAHFLHNMLFLLGEKMEESAYPESIVAELYRANDIESFDTCALKMTVRKIPVLFFATHAVKERKGPVFEYRFEKARVICNYPEYPESEENLLVVYEDGRKEIYGPTDHGSMRKLWVVVDAVRGQKEFICTLESAMAHTIAINEAHVSMKEIQDFPTELKRVEGEPPLIWVEGLKEAMERAYEEEKIFSELNLPWAKRGEEVKLENFEGLEGEITC</sequence>
<reference evidence="3" key="1">
    <citation type="submission" date="2007-05" db="EMBL/GenBank/DDBJ databases">
        <title>Complete sequence of Thermotoga petrophila RKU-1.</title>
        <authorList>
            <consortium name="US DOE Joint Genome Institute"/>
            <person name="Copeland A."/>
            <person name="Lucas S."/>
            <person name="Lapidus A."/>
            <person name="Barry K."/>
            <person name="Glavina del Rio T."/>
            <person name="Dalin E."/>
            <person name="Tice H."/>
            <person name="Pitluck S."/>
            <person name="Sims D."/>
            <person name="Brettin T."/>
            <person name="Bruce D."/>
            <person name="Detter J.C."/>
            <person name="Han C."/>
            <person name="Tapia R."/>
            <person name="Schmutz J."/>
            <person name="Larimer F."/>
            <person name="Land M."/>
            <person name="Hauser L."/>
            <person name="Kyrpides N."/>
            <person name="Mikhailova N."/>
            <person name="Nelson K."/>
            <person name="Gogarten J.P."/>
            <person name="Noll K."/>
            <person name="Richardson P."/>
        </authorList>
    </citation>
    <scope>NUCLEOTIDE SEQUENCE [LARGE SCALE GENOMIC DNA]</scope>
    <source>
        <strain evidence="3">ATCC BAA-488 / DSM 13995 / JCM 10881 / RKU-1</strain>
    </source>
</reference>
<dbReference type="KEGG" id="tpt:Tpet_0494"/>
<dbReference type="EMBL" id="CP000702">
    <property type="protein sequence ID" value="ABQ46517.1"/>
    <property type="molecule type" value="Genomic_DNA"/>
</dbReference>
<reference evidence="2 3" key="2">
    <citation type="journal article" date="2009" name="Proc. Natl. Acad. Sci. U.S.A.">
        <title>On the chimeric nature, thermophilic origin, and phylogenetic placement of the Thermotogales.</title>
        <authorList>
            <person name="Zhaxybayeva O."/>
            <person name="Swithers K.S."/>
            <person name="Lapierre P."/>
            <person name="Fournier G.P."/>
            <person name="Bickhart D.M."/>
            <person name="DeBoy R.T."/>
            <person name="Nelson K.E."/>
            <person name="Nesbo C.L."/>
            <person name="Doolittle W.F."/>
            <person name="Gogarten J.P."/>
            <person name="Noll K.M."/>
        </authorList>
    </citation>
    <scope>NUCLEOTIDE SEQUENCE [LARGE SCALE GENOMIC DNA]</scope>
    <source>
        <strain evidence="3">ATCC BAA-488 / DSM 13995 / JCM 10881 / RKU-1</strain>
    </source>
</reference>
<dbReference type="HOGENOM" id="CLU_041547_1_0_0"/>
<evidence type="ECO:0000313" key="2">
    <source>
        <dbReference type="EMBL" id="ABQ46517.1"/>
    </source>
</evidence>
<dbReference type="InterPro" id="IPR000683">
    <property type="entry name" value="Gfo/Idh/MocA-like_OxRdtase_N"/>
</dbReference>
<evidence type="ECO:0000313" key="3">
    <source>
        <dbReference type="Proteomes" id="UP000006558"/>
    </source>
</evidence>
<proteinExistence type="predicted"/>
<accession>A5IJZ4</accession>
<evidence type="ECO:0000259" key="1">
    <source>
        <dbReference type="Pfam" id="PF01408"/>
    </source>
</evidence>
<feature type="domain" description="Gfo/Idh/MocA-like oxidoreductase N-terminal" evidence="1">
    <location>
        <begin position="12"/>
        <end position="134"/>
    </location>
</feature>
<dbReference type="Gene3D" id="3.40.50.720">
    <property type="entry name" value="NAD(P)-binding Rossmann-like Domain"/>
    <property type="match status" value="1"/>
</dbReference>
<dbReference type="Pfam" id="PF01408">
    <property type="entry name" value="GFO_IDH_MocA"/>
    <property type="match status" value="1"/>
</dbReference>